<dbReference type="Proteomes" id="UP000305067">
    <property type="component" value="Unassembled WGS sequence"/>
</dbReference>
<evidence type="ECO:0000313" key="8">
    <source>
        <dbReference type="Proteomes" id="UP000305067"/>
    </source>
</evidence>
<evidence type="ECO:0000256" key="3">
    <source>
        <dbReference type="ARBA" id="ARBA00022692"/>
    </source>
</evidence>
<reference evidence="7 8" key="1">
    <citation type="journal article" date="2019" name="Nat. Ecol. Evol.">
        <title>Megaphylogeny resolves global patterns of mushroom evolution.</title>
        <authorList>
            <person name="Varga T."/>
            <person name="Krizsan K."/>
            <person name="Foldi C."/>
            <person name="Dima B."/>
            <person name="Sanchez-Garcia M."/>
            <person name="Sanchez-Ramirez S."/>
            <person name="Szollosi G.J."/>
            <person name="Szarkandi J.G."/>
            <person name="Papp V."/>
            <person name="Albert L."/>
            <person name="Andreopoulos W."/>
            <person name="Angelini C."/>
            <person name="Antonin V."/>
            <person name="Barry K.W."/>
            <person name="Bougher N.L."/>
            <person name="Buchanan P."/>
            <person name="Buyck B."/>
            <person name="Bense V."/>
            <person name="Catcheside P."/>
            <person name="Chovatia M."/>
            <person name="Cooper J."/>
            <person name="Damon W."/>
            <person name="Desjardin D."/>
            <person name="Finy P."/>
            <person name="Geml J."/>
            <person name="Haridas S."/>
            <person name="Hughes K."/>
            <person name="Justo A."/>
            <person name="Karasinski D."/>
            <person name="Kautmanova I."/>
            <person name="Kiss B."/>
            <person name="Kocsube S."/>
            <person name="Kotiranta H."/>
            <person name="LaButti K.M."/>
            <person name="Lechner B.E."/>
            <person name="Liimatainen K."/>
            <person name="Lipzen A."/>
            <person name="Lukacs Z."/>
            <person name="Mihaltcheva S."/>
            <person name="Morgado L.N."/>
            <person name="Niskanen T."/>
            <person name="Noordeloos M.E."/>
            <person name="Ohm R.A."/>
            <person name="Ortiz-Santana B."/>
            <person name="Ovrebo C."/>
            <person name="Racz N."/>
            <person name="Riley R."/>
            <person name="Savchenko A."/>
            <person name="Shiryaev A."/>
            <person name="Soop K."/>
            <person name="Spirin V."/>
            <person name="Szebenyi C."/>
            <person name="Tomsovsky M."/>
            <person name="Tulloss R.E."/>
            <person name="Uehling J."/>
            <person name="Grigoriev I.V."/>
            <person name="Vagvolgyi C."/>
            <person name="Papp T."/>
            <person name="Martin F.M."/>
            <person name="Miettinen O."/>
            <person name="Hibbett D.S."/>
            <person name="Nagy L.G."/>
        </authorList>
    </citation>
    <scope>NUCLEOTIDE SEQUENCE [LARGE SCALE GENOMIC DNA]</scope>
    <source>
        <strain evidence="7 8">CBS 309.79</strain>
    </source>
</reference>
<accession>A0A5C3QHD8</accession>
<keyword evidence="3 6" id="KW-0812">Transmembrane</keyword>
<dbReference type="GO" id="GO:0022857">
    <property type="term" value="F:transmembrane transporter activity"/>
    <property type="evidence" value="ECO:0007669"/>
    <property type="project" value="InterPro"/>
</dbReference>
<dbReference type="GO" id="GO:0016020">
    <property type="term" value="C:membrane"/>
    <property type="evidence" value="ECO:0007669"/>
    <property type="project" value="UniProtKB-SubCell"/>
</dbReference>
<feature type="transmembrane region" description="Helical" evidence="6">
    <location>
        <begin position="518"/>
        <end position="540"/>
    </location>
</feature>
<feature type="transmembrane region" description="Helical" evidence="6">
    <location>
        <begin position="232"/>
        <end position="253"/>
    </location>
</feature>
<feature type="transmembrane region" description="Helical" evidence="6">
    <location>
        <begin position="147"/>
        <end position="166"/>
    </location>
</feature>
<gene>
    <name evidence="7" type="ORF">BDV98DRAFT_508877</name>
</gene>
<feature type="transmembrane region" description="Helical" evidence="6">
    <location>
        <begin position="178"/>
        <end position="203"/>
    </location>
</feature>
<dbReference type="EMBL" id="ML178828">
    <property type="protein sequence ID" value="TFL00678.1"/>
    <property type="molecule type" value="Genomic_DNA"/>
</dbReference>
<sequence length="567" mass="62906">MADQFNGAANNAYKNARSSRELLETSNHKADIIEGSEGVTQEDLDTYRHVADRLPTSAWLVVFVEFAERWSYYGTTNLYSNYIRAPLPLDSKDGRVIHDRENGIAGALGQGQQKAFTIRTFNTFFLYLTPWIGAILADTRWGRYKTIMVFSFVCLFGHIILVWSAFPDSLENPDGAVLLLVLSIIIMGLGAGAIKANVSPLIAEQYTGKLRKEILPSGETVVFSPSLTIQSIYLYFYAAINFGAAGSVSAAFLARDHGYWSAFLVPTVIFALVPVVLAMGRNKYVLTPPDGSILPDTFRVIRTAMAPACSWNPMHTYLTIKSDKFWDAAKPSHYPETRTPKMITWDDQFVNEVARTCSACAVFMFFPVFWLCYSQIDGNLATMAAAMKLNGTPNDVIQNLNPIAIIILIPLMEKIVYPYFRKRGIQFSPIKRIFAGFTVAGIAMVYAGVLQHFIYQESPCHDNEPSKCQTEGGLPNPANINVWVIAGPYMLVGLAEVFAAVTALEYAFTKAPARMKSVVMAFSQFQAALASVLNFAFTKLNAENMFGWLFGTFAIASWITGVVFLWT</sequence>
<keyword evidence="8" id="KW-1185">Reference proteome</keyword>
<dbReference type="PANTHER" id="PTHR11654">
    <property type="entry name" value="OLIGOPEPTIDE TRANSPORTER-RELATED"/>
    <property type="match status" value="1"/>
</dbReference>
<comment type="subcellular location">
    <subcellularLocation>
        <location evidence="1">Membrane</location>
        <topology evidence="1">Multi-pass membrane protein</topology>
    </subcellularLocation>
</comment>
<proteinExistence type="inferred from homology"/>
<dbReference type="InterPro" id="IPR036259">
    <property type="entry name" value="MFS_trans_sf"/>
</dbReference>
<organism evidence="7 8">
    <name type="scientific">Pterulicium gracile</name>
    <dbReference type="NCBI Taxonomy" id="1884261"/>
    <lineage>
        <taxon>Eukaryota</taxon>
        <taxon>Fungi</taxon>
        <taxon>Dikarya</taxon>
        <taxon>Basidiomycota</taxon>
        <taxon>Agaricomycotina</taxon>
        <taxon>Agaricomycetes</taxon>
        <taxon>Agaricomycetidae</taxon>
        <taxon>Agaricales</taxon>
        <taxon>Pleurotineae</taxon>
        <taxon>Pterulaceae</taxon>
        <taxon>Pterulicium</taxon>
    </lineage>
</organism>
<keyword evidence="4 6" id="KW-1133">Transmembrane helix</keyword>
<dbReference type="InterPro" id="IPR000109">
    <property type="entry name" value="POT_fam"/>
</dbReference>
<feature type="transmembrane region" description="Helical" evidence="6">
    <location>
        <begin position="546"/>
        <end position="566"/>
    </location>
</feature>
<evidence type="ECO:0000313" key="7">
    <source>
        <dbReference type="EMBL" id="TFL00678.1"/>
    </source>
</evidence>
<dbReference type="OrthoDB" id="8904098at2759"/>
<keyword evidence="5 6" id="KW-0472">Membrane</keyword>
<comment type="similarity">
    <text evidence="2">Belongs to the major facilitator superfamily. Proton-dependent oligopeptide transporter (POT/PTR) (TC 2.A.17) family.</text>
</comment>
<evidence type="ECO:0000256" key="6">
    <source>
        <dbReference type="SAM" id="Phobius"/>
    </source>
</evidence>
<feature type="transmembrane region" description="Helical" evidence="6">
    <location>
        <begin position="259"/>
        <end position="279"/>
    </location>
</feature>
<name>A0A5C3QHD8_9AGAR</name>
<dbReference type="SUPFAM" id="SSF103473">
    <property type="entry name" value="MFS general substrate transporter"/>
    <property type="match status" value="1"/>
</dbReference>
<feature type="transmembrane region" description="Helical" evidence="6">
    <location>
        <begin position="357"/>
        <end position="376"/>
    </location>
</feature>
<evidence type="ECO:0000256" key="5">
    <source>
        <dbReference type="ARBA" id="ARBA00023136"/>
    </source>
</evidence>
<evidence type="ECO:0000256" key="1">
    <source>
        <dbReference type="ARBA" id="ARBA00004141"/>
    </source>
</evidence>
<dbReference type="AlphaFoldDB" id="A0A5C3QHD8"/>
<dbReference type="Pfam" id="PF00854">
    <property type="entry name" value="PTR2"/>
    <property type="match status" value="1"/>
</dbReference>
<feature type="transmembrane region" description="Helical" evidence="6">
    <location>
        <begin position="433"/>
        <end position="455"/>
    </location>
</feature>
<evidence type="ECO:0000256" key="4">
    <source>
        <dbReference type="ARBA" id="ARBA00022989"/>
    </source>
</evidence>
<dbReference type="Gene3D" id="1.20.1250.20">
    <property type="entry name" value="MFS general substrate transporter like domains"/>
    <property type="match status" value="1"/>
</dbReference>
<protein>
    <submittedName>
        <fullName evidence="7">Peptide/h+ symporter protein</fullName>
    </submittedName>
</protein>
<feature type="transmembrane region" description="Helical" evidence="6">
    <location>
        <begin position="482"/>
        <end position="506"/>
    </location>
</feature>
<evidence type="ECO:0000256" key="2">
    <source>
        <dbReference type="ARBA" id="ARBA00005982"/>
    </source>
</evidence>